<protein>
    <submittedName>
        <fullName evidence="1">Uncharacterized protein</fullName>
    </submittedName>
</protein>
<name>A0A1M2VGS2_TRAPU</name>
<organism evidence="1 2">
    <name type="scientific">Trametes pubescens</name>
    <name type="common">White-rot fungus</name>
    <dbReference type="NCBI Taxonomy" id="154538"/>
    <lineage>
        <taxon>Eukaryota</taxon>
        <taxon>Fungi</taxon>
        <taxon>Dikarya</taxon>
        <taxon>Basidiomycota</taxon>
        <taxon>Agaricomycotina</taxon>
        <taxon>Agaricomycetes</taxon>
        <taxon>Polyporales</taxon>
        <taxon>Polyporaceae</taxon>
        <taxon>Trametes</taxon>
    </lineage>
</organism>
<reference evidence="1 2" key="1">
    <citation type="submission" date="2016-10" db="EMBL/GenBank/DDBJ databases">
        <title>Genome sequence of the basidiomycete white-rot fungus Trametes pubescens.</title>
        <authorList>
            <person name="Makela M.R."/>
            <person name="Granchi Z."/>
            <person name="Peng M."/>
            <person name="De Vries R.P."/>
            <person name="Grigoriev I."/>
            <person name="Riley R."/>
            <person name="Hilden K."/>
        </authorList>
    </citation>
    <scope>NUCLEOTIDE SEQUENCE [LARGE SCALE GENOMIC DNA]</scope>
    <source>
        <strain evidence="1 2">FBCC735</strain>
    </source>
</reference>
<keyword evidence="2" id="KW-1185">Reference proteome</keyword>
<dbReference type="Proteomes" id="UP000184267">
    <property type="component" value="Unassembled WGS sequence"/>
</dbReference>
<evidence type="ECO:0000313" key="2">
    <source>
        <dbReference type="Proteomes" id="UP000184267"/>
    </source>
</evidence>
<sequence length="52" mass="5841">MMVWTDCPSASSRGHHAFRWPRPEEAAAIKLLNGTPKPPQVVLINRSDRDAE</sequence>
<dbReference type="EMBL" id="MNAD01001258">
    <property type="protein sequence ID" value="OJT06792.1"/>
    <property type="molecule type" value="Genomic_DNA"/>
</dbReference>
<comment type="caution">
    <text evidence="1">The sequence shown here is derived from an EMBL/GenBank/DDBJ whole genome shotgun (WGS) entry which is preliminary data.</text>
</comment>
<proteinExistence type="predicted"/>
<gene>
    <name evidence="1" type="ORF">TRAPUB_2357</name>
</gene>
<dbReference type="AlphaFoldDB" id="A0A1M2VGS2"/>
<accession>A0A1M2VGS2</accession>
<evidence type="ECO:0000313" key="1">
    <source>
        <dbReference type="EMBL" id="OJT06792.1"/>
    </source>
</evidence>